<feature type="region of interest" description="Disordered" evidence="1">
    <location>
        <begin position="606"/>
        <end position="627"/>
    </location>
</feature>
<dbReference type="EMBL" id="CAKOGP040001726">
    <property type="protein sequence ID" value="CAJ1947428.1"/>
    <property type="molecule type" value="Genomic_DNA"/>
</dbReference>
<comment type="caution">
    <text evidence="2">The sequence shown here is derived from an EMBL/GenBank/DDBJ whole genome shotgun (WGS) entry which is preliminary data.</text>
</comment>
<feature type="region of interest" description="Disordered" evidence="1">
    <location>
        <begin position="640"/>
        <end position="668"/>
    </location>
</feature>
<evidence type="ECO:0000313" key="2">
    <source>
        <dbReference type="EMBL" id="CAJ1947428.1"/>
    </source>
</evidence>
<reference evidence="2" key="1">
    <citation type="submission" date="2023-08" db="EMBL/GenBank/DDBJ databases">
        <authorList>
            <person name="Audoor S."/>
            <person name="Bilcke G."/>
        </authorList>
    </citation>
    <scope>NUCLEOTIDE SEQUENCE</scope>
</reference>
<proteinExistence type="predicted"/>
<evidence type="ECO:0000313" key="3">
    <source>
        <dbReference type="Proteomes" id="UP001295423"/>
    </source>
</evidence>
<accession>A0AAD2JGB8</accession>
<feature type="compositionally biased region" description="Acidic residues" evidence="1">
    <location>
        <begin position="526"/>
        <end position="542"/>
    </location>
</feature>
<sequence>MAVTPKEKDIESAIDILFPKWSEQEEVECAGNLSFELLFMAMCQTFDLTTVGGWLKLLKRLVVNKSPPRMQNIQVLRCYTSLIFANRVNLSVALLTGEEFVFALKQQTMSAAENLLPDRGQKEVCTSFRLLKDDFGLDYPRLKRYSHQQRALIAESSESASLKDFVIENALRITEIGSNFVAKVNETTDLDQYTIYLQENHEFALNLLLEVVEYNSQVWAIVNSHVKRYLVQNGREGEVYGKGYPPCEEFLKKMKASRFNAAPSRKKVAKEVALVIHLLTQFDDRASASALFFLLCKDTECVFLPPGCTNQLSLNLSCYVSFWDDFFKARQNIAEIVYCTYEAKKKGKVKASKKILQDMLARKLSKELLDAIEKHGKGFVCTIMELLFMVAAESSQERTHNHIHLGSALTTMQLGSDIEFAKRLNASKLLAFSHHNQRSDKSLECCITQFCNGSPRLLSQIEEYLRGKEVTNDAKKAQQAHKKKARGSHTNSRSTSTPTSKEAEESDQGETTTPTQDSRMSHVDAREEEGTDSGPDENDDTNDLQLSTGKKRPREDNDEEARTSLEDEASVAAEVAERKMALDRKEQELLIREKFLQEKEERLKAEQQAFDNGKDEELQKSQLDKKRRDLLTLEEALREKEQQLEKQKEAQKKKVKKLKDENKSVNDI</sequence>
<feature type="region of interest" description="Disordered" evidence="1">
    <location>
        <begin position="471"/>
        <end position="570"/>
    </location>
</feature>
<organism evidence="2 3">
    <name type="scientific">Cylindrotheca closterium</name>
    <dbReference type="NCBI Taxonomy" id="2856"/>
    <lineage>
        <taxon>Eukaryota</taxon>
        <taxon>Sar</taxon>
        <taxon>Stramenopiles</taxon>
        <taxon>Ochrophyta</taxon>
        <taxon>Bacillariophyta</taxon>
        <taxon>Bacillariophyceae</taxon>
        <taxon>Bacillariophycidae</taxon>
        <taxon>Bacillariales</taxon>
        <taxon>Bacillariaceae</taxon>
        <taxon>Cylindrotheca</taxon>
    </lineage>
</organism>
<gene>
    <name evidence="2" type="ORF">CYCCA115_LOCUS11141</name>
</gene>
<evidence type="ECO:0000256" key="1">
    <source>
        <dbReference type="SAM" id="MobiDB-lite"/>
    </source>
</evidence>
<feature type="compositionally biased region" description="Basic and acidic residues" evidence="1">
    <location>
        <begin position="612"/>
        <end position="627"/>
    </location>
</feature>
<feature type="compositionally biased region" description="Polar residues" evidence="1">
    <location>
        <begin position="488"/>
        <end position="500"/>
    </location>
</feature>
<protein>
    <submittedName>
        <fullName evidence="2">Uncharacterized protein</fullName>
    </submittedName>
</protein>
<name>A0AAD2JGB8_9STRA</name>
<dbReference type="AlphaFoldDB" id="A0AAD2JGB8"/>
<feature type="compositionally biased region" description="Polar residues" evidence="1">
    <location>
        <begin position="509"/>
        <end position="518"/>
    </location>
</feature>
<feature type="compositionally biased region" description="Basic residues" evidence="1">
    <location>
        <begin position="478"/>
        <end position="487"/>
    </location>
</feature>
<dbReference type="Proteomes" id="UP001295423">
    <property type="component" value="Unassembled WGS sequence"/>
</dbReference>
<keyword evidence="3" id="KW-1185">Reference proteome</keyword>